<gene>
    <name evidence="1" type="ordered locus">Maqu_1264</name>
</gene>
<dbReference type="EMBL" id="CP000514">
    <property type="protein sequence ID" value="ABM18354.1"/>
    <property type="molecule type" value="Genomic_DNA"/>
</dbReference>
<dbReference type="eggNOG" id="ENOG502ZH1S">
    <property type="taxonomic scope" value="Bacteria"/>
</dbReference>
<reference evidence="2" key="1">
    <citation type="journal article" date="2011" name="Appl. Environ. Microbiol.">
        <title>Genomic potential of Marinobacter aquaeolei, a biogeochemical 'opportunitroph'.</title>
        <authorList>
            <person name="Singer E."/>
            <person name="Webb E.A."/>
            <person name="Nelson W.C."/>
            <person name="Heidelberg J.F."/>
            <person name="Ivanova N."/>
            <person name="Pati A."/>
            <person name="Edwards K.J."/>
        </authorList>
    </citation>
    <scope>NUCLEOTIDE SEQUENCE [LARGE SCALE GENOMIC DNA]</scope>
    <source>
        <strain evidence="2">ATCC 700491 / DSM 11845 / VT8</strain>
    </source>
</reference>
<dbReference type="KEGG" id="maq:Maqu_1264"/>
<name>A1U035_MARN8</name>
<sequence length="224" mass="25165">MPFTPPRSVKATSALSVRYLMKDRGTFEWTPKPEVDGRLCPYVVLEGPLAKRVVGLSLIREDLYAVREVFSRMQENTDDIVGNKALLFGALSLYGKCFTQAKGRGVNLDPKKVFQSSDAKESHYRLMEMRHQFVAHGGNAREEKLKLLLLLDPDKNKKSMRDIVGRGLSAHGFDSQAKKECLETVDEVLSFVEESLNEASASLSKNLSEKGVDWAYDHAIWPDT</sequence>
<dbReference type="AlphaFoldDB" id="A1U035"/>
<evidence type="ECO:0000313" key="1">
    <source>
        <dbReference type="EMBL" id="ABM18354.1"/>
    </source>
</evidence>
<accession>A1U035</accession>
<dbReference type="STRING" id="351348.Maqu_1264"/>
<dbReference type="Proteomes" id="UP000000998">
    <property type="component" value="Chromosome"/>
</dbReference>
<dbReference type="HOGENOM" id="CLU_1233808_0_0_6"/>
<evidence type="ECO:0000313" key="2">
    <source>
        <dbReference type="Proteomes" id="UP000000998"/>
    </source>
</evidence>
<organism evidence="1 2">
    <name type="scientific">Marinobacter nauticus (strain ATCC 700491 / DSM 11845 / VT8)</name>
    <name type="common">Marinobacter aquaeolei</name>
    <dbReference type="NCBI Taxonomy" id="351348"/>
    <lineage>
        <taxon>Bacteria</taxon>
        <taxon>Pseudomonadati</taxon>
        <taxon>Pseudomonadota</taxon>
        <taxon>Gammaproteobacteria</taxon>
        <taxon>Pseudomonadales</taxon>
        <taxon>Marinobacteraceae</taxon>
        <taxon>Marinobacter</taxon>
    </lineage>
</organism>
<proteinExistence type="predicted"/>
<protein>
    <submittedName>
        <fullName evidence="1">Uncharacterized protein</fullName>
    </submittedName>
</protein>